<dbReference type="OrthoDB" id="2885479at2"/>
<keyword evidence="1" id="KW-1133">Transmembrane helix</keyword>
<gene>
    <name evidence="2" type="ORF">AWH48_11285</name>
</gene>
<dbReference type="AlphaFoldDB" id="A0A177KKB4"/>
<name>A0A177KKB4_9BACI</name>
<comment type="caution">
    <text evidence="2">The sequence shown here is derived from an EMBL/GenBank/DDBJ whole genome shotgun (WGS) entry which is preliminary data.</text>
</comment>
<evidence type="ECO:0000313" key="2">
    <source>
        <dbReference type="EMBL" id="OAH53848.1"/>
    </source>
</evidence>
<dbReference type="RefSeq" id="WP_063975350.1">
    <property type="nucleotide sequence ID" value="NZ_LQWZ01000035.1"/>
</dbReference>
<reference evidence="2 3" key="1">
    <citation type="submission" date="2016-01" db="EMBL/GenBank/DDBJ databases">
        <title>Investigation of taxonomic status of Bacillus aminovorans.</title>
        <authorList>
            <person name="Verma A."/>
            <person name="Pal Y."/>
            <person name="Krishnamurthi S."/>
        </authorList>
    </citation>
    <scope>NUCLEOTIDE SEQUENCE [LARGE SCALE GENOMIC DNA]</scope>
    <source>
        <strain evidence="2 3">DSM 4337</strain>
    </source>
</reference>
<protein>
    <recommendedName>
        <fullName evidence="4">Phosphatase</fullName>
    </recommendedName>
</protein>
<keyword evidence="1" id="KW-0812">Transmembrane</keyword>
<sequence>MAKLHIGLTLLVLSAILVGATIISVAIYSQVLVQEAIGWNASYGIYGTAFREIGKFPLAVSILLAILGIFFVITAVRNNYKNSSHNKAQDKNVF</sequence>
<organism evidence="2 3">
    <name type="scientific">Domibacillus aminovorans</name>
    <dbReference type="NCBI Taxonomy" id="29332"/>
    <lineage>
        <taxon>Bacteria</taxon>
        <taxon>Bacillati</taxon>
        <taxon>Bacillota</taxon>
        <taxon>Bacilli</taxon>
        <taxon>Bacillales</taxon>
        <taxon>Bacillaceae</taxon>
        <taxon>Domibacillus</taxon>
    </lineage>
</organism>
<feature type="transmembrane region" description="Helical" evidence="1">
    <location>
        <begin position="7"/>
        <end position="28"/>
    </location>
</feature>
<dbReference type="EMBL" id="LQWZ01000035">
    <property type="protein sequence ID" value="OAH53848.1"/>
    <property type="molecule type" value="Genomic_DNA"/>
</dbReference>
<feature type="transmembrane region" description="Helical" evidence="1">
    <location>
        <begin position="56"/>
        <end position="76"/>
    </location>
</feature>
<keyword evidence="1" id="KW-0472">Membrane</keyword>
<evidence type="ECO:0000313" key="3">
    <source>
        <dbReference type="Proteomes" id="UP000077271"/>
    </source>
</evidence>
<evidence type="ECO:0008006" key="4">
    <source>
        <dbReference type="Google" id="ProtNLM"/>
    </source>
</evidence>
<evidence type="ECO:0000256" key="1">
    <source>
        <dbReference type="SAM" id="Phobius"/>
    </source>
</evidence>
<dbReference type="Proteomes" id="UP000077271">
    <property type="component" value="Unassembled WGS sequence"/>
</dbReference>
<accession>A0A177KKB4</accession>
<proteinExistence type="predicted"/>